<dbReference type="Gene3D" id="3.90.1580.10">
    <property type="entry name" value="paralog of FGE (formylglycine-generating enzyme)"/>
    <property type="match status" value="1"/>
</dbReference>
<feature type="chain" id="PRO_5002430281" evidence="1">
    <location>
        <begin position="22"/>
        <end position="432"/>
    </location>
</feature>
<organism evidence="3 4">
    <name type="scientific">Flavihumibacter petaseus NBRC 106054</name>
    <dbReference type="NCBI Taxonomy" id="1220578"/>
    <lineage>
        <taxon>Bacteria</taxon>
        <taxon>Pseudomonadati</taxon>
        <taxon>Bacteroidota</taxon>
        <taxon>Chitinophagia</taxon>
        <taxon>Chitinophagales</taxon>
        <taxon>Chitinophagaceae</taxon>
        <taxon>Flavihumibacter</taxon>
    </lineage>
</organism>
<gene>
    <name evidence="3" type="primary">gldK</name>
    <name evidence="3" type="ORF">FPE01S_04_03660</name>
</gene>
<dbReference type="SUPFAM" id="SSF56436">
    <property type="entry name" value="C-type lectin-like"/>
    <property type="match status" value="1"/>
</dbReference>
<dbReference type="EMBL" id="BBWV01000004">
    <property type="protein sequence ID" value="GAO45123.1"/>
    <property type="molecule type" value="Genomic_DNA"/>
</dbReference>
<accession>A0A0E9N5P2</accession>
<dbReference type="PROSITE" id="PS51257">
    <property type="entry name" value="PROKAR_LIPOPROTEIN"/>
    <property type="match status" value="1"/>
</dbReference>
<dbReference type="InterPro" id="IPR005532">
    <property type="entry name" value="SUMF_dom"/>
</dbReference>
<dbReference type="AlphaFoldDB" id="A0A0E9N5P2"/>
<dbReference type="STRING" id="1220578.FPE01S_04_03660"/>
<keyword evidence="4" id="KW-1185">Reference proteome</keyword>
<feature type="domain" description="Sulfatase-modifying factor enzyme-like" evidence="2">
    <location>
        <begin position="55"/>
        <end position="420"/>
    </location>
</feature>
<proteinExistence type="predicted"/>
<evidence type="ECO:0000256" key="1">
    <source>
        <dbReference type="SAM" id="SignalP"/>
    </source>
</evidence>
<evidence type="ECO:0000313" key="3">
    <source>
        <dbReference type="EMBL" id="GAO45123.1"/>
    </source>
</evidence>
<sequence length="432" mass="49287">MKMKNLSTLLTLAALSTLVVSCGKLGKSSKGNGVPQDGQLHGVSAGNKYSMPKPPGMVYVPPGTFHMGPSDEDINFAFTARNKQVSINGFWMDATEITNNEYRQFVYWVRDSTAAKLMGFVKNADGVDYVDWNKANTIKWGDKATVEKIDQLILSPENRIFGKKEIDASKLIYHSEIFDNKDAARRENAGKPRSQFIVKKDVRIYPDTLVWIRDFAYSYNEPMTKRYFSHPAFGNYPVVGVNWNQATAFCEWRTHYLNAFLASKKRAQESDFRLPTEAEWEYAARGGRSQSMFPWGNYYLRNKKGCLLANFKPGRGNYPEDGGFYTVRADAYWPNDFGLYNMAGNVAEWTSSLYYEGGYNFQHDMNPDIRYNAKDSDPPRMKRKVLRGGSWKDVGYFLQTGTRSYEYQDTAKSYIGFRTVIDLPPMQGKGKK</sequence>
<dbReference type="InterPro" id="IPR051043">
    <property type="entry name" value="Sulfatase_Mod_Factor_Kinase"/>
</dbReference>
<dbReference type="Proteomes" id="UP000033121">
    <property type="component" value="Unassembled WGS sequence"/>
</dbReference>
<dbReference type="InterPro" id="IPR016187">
    <property type="entry name" value="CTDL_fold"/>
</dbReference>
<protein>
    <submittedName>
        <fullName evidence="3">Gliding motility-associated protein GldK</fullName>
    </submittedName>
</protein>
<feature type="signal peptide" evidence="1">
    <location>
        <begin position="1"/>
        <end position="21"/>
    </location>
</feature>
<dbReference type="Pfam" id="PF03781">
    <property type="entry name" value="FGE-sulfatase"/>
    <property type="match status" value="1"/>
</dbReference>
<dbReference type="GO" id="GO:0120147">
    <property type="term" value="F:formylglycine-generating oxidase activity"/>
    <property type="evidence" value="ECO:0007669"/>
    <property type="project" value="TreeGrafter"/>
</dbReference>
<reference evidence="3 4" key="1">
    <citation type="submission" date="2015-04" db="EMBL/GenBank/DDBJ databases">
        <title>Whole genome shotgun sequence of Flavihumibacter petaseus NBRC 106054.</title>
        <authorList>
            <person name="Miyazawa S."/>
            <person name="Hosoyama A."/>
            <person name="Hashimoto M."/>
            <person name="Noguchi M."/>
            <person name="Tsuchikane K."/>
            <person name="Ohji S."/>
            <person name="Yamazoe A."/>
            <person name="Ichikawa N."/>
            <person name="Kimura A."/>
            <person name="Fujita N."/>
        </authorList>
    </citation>
    <scope>NUCLEOTIDE SEQUENCE [LARGE SCALE GENOMIC DNA]</scope>
    <source>
        <strain evidence="3 4">NBRC 106054</strain>
    </source>
</reference>
<dbReference type="PANTHER" id="PTHR23150:SF19">
    <property type="entry name" value="FORMYLGLYCINE-GENERATING ENZYME"/>
    <property type="match status" value="1"/>
</dbReference>
<name>A0A0E9N5P2_9BACT</name>
<evidence type="ECO:0000313" key="4">
    <source>
        <dbReference type="Proteomes" id="UP000033121"/>
    </source>
</evidence>
<dbReference type="InterPro" id="IPR042095">
    <property type="entry name" value="SUMF_sf"/>
</dbReference>
<evidence type="ECO:0000259" key="2">
    <source>
        <dbReference type="Pfam" id="PF03781"/>
    </source>
</evidence>
<keyword evidence="1" id="KW-0732">Signal</keyword>
<comment type="caution">
    <text evidence="3">The sequence shown here is derived from an EMBL/GenBank/DDBJ whole genome shotgun (WGS) entry which is preliminary data.</text>
</comment>
<dbReference type="PANTHER" id="PTHR23150">
    <property type="entry name" value="SULFATASE MODIFYING FACTOR 1, 2"/>
    <property type="match status" value="1"/>
</dbReference>